<dbReference type="EMBL" id="LR797403">
    <property type="protein sequence ID" value="CAB4214355.1"/>
    <property type="molecule type" value="Genomic_DNA"/>
</dbReference>
<dbReference type="EMBL" id="LR798393">
    <property type="protein sequence ID" value="CAB5228872.1"/>
    <property type="molecule type" value="Genomic_DNA"/>
</dbReference>
<evidence type="ECO:0000313" key="3">
    <source>
        <dbReference type="EMBL" id="CAB4214355.1"/>
    </source>
</evidence>
<evidence type="ECO:0000313" key="1">
    <source>
        <dbReference type="EMBL" id="CAB4151668.1"/>
    </source>
</evidence>
<proteinExistence type="predicted"/>
<dbReference type="EMBL" id="LR797057">
    <property type="protein sequence ID" value="CAB4184004.1"/>
    <property type="molecule type" value="Genomic_DNA"/>
</dbReference>
<name>A0A6J5QWM1_9CAUD</name>
<sequence>MADKKITQLTAATTLADSDILVLVNDPSGTPTNKKITGANLKTAVAPDLTAYATKASPTFTGTPLSTTAAVDTNTTQVATTAYVVGQGYAKLASPTLTGTPLAPTATAGTSTTQIATTAFADPSGDQSVLAGAIFNS</sequence>
<evidence type="ECO:0000313" key="4">
    <source>
        <dbReference type="EMBL" id="CAB5228872.1"/>
    </source>
</evidence>
<reference evidence="2" key="1">
    <citation type="submission" date="2020-05" db="EMBL/GenBank/DDBJ databases">
        <authorList>
            <person name="Chiriac C."/>
            <person name="Salcher M."/>
            <person name="Ghai R."/>
            <person name="Kavagutti S V."/>
        </authorList>
    </citation>
    <scope>NUCLEOTIDE SEQUENCE</scope>
</reference>
<protein>
    <submittedName>
        <fullName evidence="2">Uncharacterized protein</fullName>
    </submittedName>
</protein>
<accession>A0A6J5QWM1</accession>
<evidence type="ECO:0000313" key="2">
    <source>
        <dbReference type="EMBL" id="CAB4184004.1"/>
    </source>
</evidence>
<organism evidence="2">
    <name type="scientific">uncultured Caudovirales phage</name>
    <dbReference type="NCBI Taxonomy" id="2100421"/>
    <lineage>
        <taxon>Viruses</taxon>
        <taxon>Duplodnaviria</taxon>
        <taxon>Heunggongvirae</taxon>
        <taxon>Uroviricota</taxon>
        <taxon>Caudoviricetes</taxon>
        <taxon>Peduoviridae</taxon>
        <taxon>Maltschvirus</taxon>
        <taxon>Maltschvirus maltsch</taxon>
    </lineage>
</organism>
<dbReference type="EMBL" id="LR796571">
    <property type="protein sequence ID" value="CAB4151668.1"/>
    <property type="molecule type" value="Genomic_DNA"/>
</dbReference>
<gene>
    <name evidence="2" type="ORF">UFOVP1099_26</name>
    <name evidence="3" type="ORF">UFOVP1460_31</name>
    <name evidence="4" type="ORF">UFOVP1548_50</name>
    <name evidence="1" type="ORF">UFOVP582_28</name>
</gene>